<dbReference type="EMBL" id="AXCM01004502">
    <property type="status" value="NOT_ANNOTATED_CDS"/>
    <property type="molecule type" value="Genomic_DNA"/>
</dbReference>
<dbReference type="EMBL" id="AXCM01004503">
    <property type="status" value="NOT_ANNOTATED_CDS"/>
    <property type="molecule type" value="Genomic_DNA"/>
</dbReference>
<reference evidence="3" key="1">
    <citation type="submission" date="2013-09" db="EMBL/GenBank/DDBJ databases">
        <title>The Genome Sequence of Anopheles culicifacies species A.</title>
        <authorList>
            <consortium name="The Broad Institute Genomics Platform"/>
            <person name="Neafsey D.E."/>
            <person name="Besansky N."/>
            <person name="Howell P."/>
            <person name="Walton C."/>
            <person name="Young S.K."/>
            <person name="Zeng Q."/>
            <person name="Gargeya S."/>
            <person name="Fitzgerald M."/>
            <person name="Haas B."/>
            <person name="Abouelleil A."/>
            <person name="Allen A.W."/>
            <person name="Alvarado L."/>
            <person name="Arachchi H.M."/>
            <person name="Berlin A.M."/>
            <person name="Chapman S.B."/>
            <person name="Gainer-Dewar J."/>
            <person name="Goldberg J."/>
            <person name="Griggs A."/>
            <person name="Gujja S."/>
            <person name="Hansen M."/>
            <person name="Howarth C."/>
            <person name="Imamovic A."/>
            <person name="Ireland A."/>
            <person name="Larimer J."/>
            <person name="McCowan C."/>
            <person name="Murphy C."/>
            <person name="Pearson M."/>
            <person name="Poon T.W."/>
            <person name="Priest M."/>
            <person name="Roberts A."/>
            <person name="Saif S."/>
            <person name="Shea T."/>
            <person name="Sisk P."/>
            <person name="Sykes S."/>
            <person name="Wortman J."/>
            <person name="Nusbaum C."/>
            <person name="Birren B."/>
        </authorList>
    </citation>
    <scope>NUCLEOTIDE SEQUENCE [LARGE SCALE GENOMIC DNA]</scope>
    <source>
        <strain evidence="3">A-37</strain>
    </source>
</reference>
<evidence type="ECO:0000256" key="1">
    <source>
        <dbReference type="SAM" id="MobiDB-lite"/>
    </source>
</evidence>
<feature type="region of interest" description="Disordered" evidence="1">
    <location>
        <begin position="125"/>
        <end position="177"/>
    </location>
</feature>
<dbReference type="EnsemblMetazoa" id="ACUA001572-RA">
    <property type="protein sequence ID" value="ACUA001572-PA"/>
    <property type="gene ID" value="ACUA001572"/>
</dbReference>
<accession>A0A182LTI0</accession>
<dbReference type="VEuPathDB" id="VectorBase:ACUA001572"/>
<organism evidence="2 3">
    <name type="scientific">Anopheles culicifacies</name>
    <dbReference type="NCBI Taxonomy" id="139723"/>
    <lineage>
        <taxon>Eukaryota</taxon>
        <taxon>Metazoa</taxon>
        <taxon>Ecdysozoa</taxon>
        <taxon>Arthropoda</taxon>
        <taxon>Hexapoda</taxon>
        <taxon>Insecta</taxon>
        <taxon>Pterygota</taxon>
        <taxon>Neoptera</taxon>
        <taxon>Endopterygota</taxon>
        <taxon>Diptera</taxon>
        <taxon>Nematocera</taxon>
        <taxon>Culicoidea</taxon>
        <taxon>Culicidae</taxon>
        <taxon>Anophelinae</taxon>
        <taxon>Anopheles</taxon>
        <taxon>culicifacies species complex</taxon>
    </lineage>
</organism>
<feature type="region of interest" description="Disordered" evidence="1">
    <location>
        <begin position="369"/>
        <end position="525"/>
    </location>
</feature>
<feature type="compositionally biased region" description="Acidic residues" evidence="1">
    <location>
        <begin position="250"/>
        <end position="260"/>
    </location>
</feature>
<sequence length="648" mass="68034">MKKVMKNPSPILILSYQVHDRCDESTFHGGVEKINVNQGALIVAACQQTSSQQQQWCLGRRWEESHIAGAHRSLAITGCLISTNSQQCSSATPSPASRCIACATPSPDPGRPRVRSASFDEIQLEAQRSSQQRSLSVAATASADESTMAGGSGVGSLLLQVPQTTPGQRSRSFDLAGSASDEGSAVAAAFLDVPKRFQRRKSSSKTPPPCIHCLYLEEYRRLIGVEQRLYYDSEEYQAYVDYTSSSCSSGDDDDDGDVTDAGEAGNNESEPQTAAAAAAVSGVEEDLLEGAVGGTRRVSPRRRPRVDCEDASSSNVLLSPPAVASPCRITLTLSPTKPDDDEHCVDYAHGSTLEPARLSEIALMLPGEDEATSSGLESKEPVPASTSSTSDAQPEATGDAVEPSPSNRTRRRSISRQEAIIVEPTGSSLENVSNASDSRPTSPPRSRPIPDIQTGGEESDNQQPPQRGRAASMGPIIPSTASSSSPPPSPLPAFPCYQPPVPSLPPRLPLESPPPSAGITVQPSQPGDFVRDIYLQVPDLKRDRAASVDSCFTKVTGAKTEELQPPPDGACLNLLAVPSSGAVRSRSVDIVLPTEEQARYKALALAGPSGVASGAAPGTSGSGATGSHHAPGVRGFMCLCDAAEKLSV</sequence>
<evidence type="ECO:0008006" key="4">
    <source>
        <dbReference type="Google" id="ProtNLM"/>
    </source>
</evidence>
<feature type="compositionally biased region" description="Polar residues" evidence="1">
    <location>
        <begin position="161"/>
        <end position="170"/>
    </location>
</feature>
<feature type="compositionally biased region" description="Pro residues" evidence="1">
    <location>
        <begin position="485"/>
        <end position="516"/>
    </location>
</feature>
<feature type="compositionally biased region" description="Polar residues" evidence="1">
    <location>
        <begin position="126"/>
        <end position="145"/>
    </location>
</feature>
<feature type="compositionally biased region" description="Polar residues" evidence="1">
    <location>
        <begin position="425"/>
        <end position="435"/>
    </location>
</feature>
<keyword evidence="3" id="KW-1185">Reference proteome</keyword>
<dbReference type="STRING" id="139723.A0A182LTI0"/>
<evidence type="ECO:0000313" key="2">
    <source>
        <dbReference type="EnsemblMetazoa" id="ACUA001572-PA"/>
    </source>
</evidence>
<name>A0A182LTI0_9DIPT</name>
<feature type="region of interest" description="Disordered" evidence="1">
    <location>
        <begin position="608"/>
        <end position="628"/>
    </location>
</feature>
<reference evidence="2" key="2">
    <citation type="submission" date="2020-05" db="UniProtKB">
        <authorList>
            <consortium name="EnsemblMetazoa"/>
        </authorList>
    </citation>
    <scope>IDENTIFICATION</scope>
    <source>
        <strain evidence="2">A-37</strain>
    </source>
</reference>
<feature type="region of interest" description="Disordered" evidence="1">
    <location>
        <begin position="243"/>
        <end position="274"/>
    </location>
</feature>
<evidence type="ECO:0000313" key="3">
    <source>
        <dbReference type="Proteomes" id="UP000075883"/>
    </source>
</evidence>
<protein>
    <recommendedName>
        <fullName evidence="4">Eye-specific diacylglycerol kinase</fullName>
    </recommendedName>
</protein>
<dbReference type="AlphaFoldDB" id="A0A182LTI0"/>
<dbReference type="Proteomes" id="UP000075883">
    <property type="component" value="Unassembled WGS sequence"/>
</dbReference>
<feature type="region of interest" description="Disordered" evidence="1">
    <location>
        <begin position="290"/>
        <end position="320"/>
    </location>
</feature>
<proteinExistence type="predicted"/>
<feature type="compositionally biased region" description="Low complexity" evidence="1">
    <location>
        <begin position="608"/>
        <end position="619"/>
    </location>
</feature>
<feature type="compositionally biased region" description="Low complexity" evidence="1">
    <location>
        <begin position="475"/>
        <end position="484"/>
    </location>
</feature>